<reference evidence="1 2" key="1">
    <citation type="journal article" date="2018" name="Sci. Rep.">
        <title>Comparative analysis of the Pocillopora damicornis genome highlights role of immune system in coral evolution.</title>
        <authorList>
            <person name="Cunning R."/>
            <person name="Bay R.A."/>
            <person name="Gillette P."/>
            <person name="Baker A.C."/>
            <person name="Traylor-Knowles N."/>
        </authorList>
    </citation>
    <scope>NUCLEOTIDE SEQUENCE [LARGE SCALE GENOMIC DNA]</scope>
    <source>
        <strain evidence="1">RSMAS</strain>
        <tissue evidence="1">Whole animal</tissue>
    </source>
</reference>
<keyword evidence="2" id="KW-1185">Reference proteome</keyword>
<name>A0A3M6UI99_POCDA</name>
<evidence type="ECO:0000313" key="2">
    <source>
        <dbReference type="Proteomes" id="UP000275408"/>
    </source>
</evidence>
<dbReference type="Proteomes" id="UP000275408">
    <property type="component" value="Unassembled WGS sequence"/>
</dbReference>
<dbReference type="EMBL" id="RCHS01001480">
    <property type="protein sequence ID" value="RMX53289.1"/>
    <property type="molecule type" value="Genomic_DNA"/>
</dbReference>
<accession>A0A3M6UI99</accession>
<dbReference type="AlphaFoldDB" id="A0A3M6UI99"/>
<protein>
    <submittedName>
        <fullName evidence="1">Uncharacterized protein</fullName>
    </submittedName>
</protein>
<gene>
    <name evidence="1" type="ORF">pdam_00015243</name>
</gene>
<sequence>MKIGKRRFVSRPCVIPSWLLCKDLSFAGSSVINKGNGSVTRDLMSVTSTSSVILFIDVKSRRSYLKDKEL</sequence>
<evidence type="ECO:0000313" key="1">
    <source>
        <dbReference type="EMBL" id="RMX53289.1"/>
    </source>
</evidence>
<organism evidence="1 2">
    <name type="scientific">Pocillopora damicornis</name>
    <name type="common">Cauliflower coral</name>
    <name type="synonym">Millepora damicornis</name>
    <dbReference type="NCBI Taxonomy" id="46731"/>
    <lineage>
        <taxon>Eukaryota</taxon>
        <taxon>Metazoa</taxon>
        <taxon>Cnidaria</taxon>
        <taxon>Anthozoa</taxon>
        <taxon>Hexacorallia</taxon>
        <taxon>Scleractinia</taxon>
        <taxon>Astrocoeniina</taxon>
        <taxon>Pocilloporidae</taxon>
        <taxon>Pocillopora</taxon>
    </lineage>
</organism>
<comment type="caution">
    <text evidence="1">The sequence shown here is derived from an EMBL/GenBank/DDBJ whole genome shotgun (WGS) entry which is preliminary data.</text>
</comment>
<proteinExistence type="predicted"/>